<organism evidence="6 7">
    <name type="scientific">Entotheonella factor</name>
    <dbReference type="NCBI Taxonomy" id="1429438"/>
    <lineage>
        <taxon>Bacteria</taxon>
        <taxon>Pseudomonadati</taxon>
        <taxon>Nitrospinota/Tectimicrobiota group</taxon>
        <taxon>Candidatus Tectimicrobiota</taxon>
        <taxon>Candidatus Entotheonellia</taxon>
        <taxon>Candidatus Entotheonellales</taxon>
        <taxon>Candidatus Entotheonellaceae</taxon>
        <taxon>Candidatus Entotheonella</taxon>
    </lineage>
</organism>
<feature type="domain" description="ChlI/MoxR AAA lid" evidence="5">
    <location>
        <begin position="252"/>
        <end position="316"/>
    </location>
</feature>
<dbReference type="Proteomes" id="UP000019141">
    <property type="component" value="Unassembled WGS sequence"/>
</dbReference>
<dbReference type="InterPro" id="IPR041628">
    <property type="entry name" value="ChlI/MoxR_AAA_lid"/>
</dbReference>
<dbReference type="PIRSF" id="PIRSF002849">
    <property type="entry name" value="AAA_ATPase_chaperone_MoxR_prd"/>
    <property type="match status" value="1"/>
</dbReference>
<dbReference type="PANTHER" id="PTHR42759:SF1">
    <property type="entry name" value="MAGNESIUM-CHELATASE SUBUNIT CHLD"/>
    <property type="match status" value="1"/>
</dbReference>
<evidence type="ECO:0000313" key="7">
    <source>
        <dbReference type="Proteomes" id="UP000019141"/>
    </source>
</evidence>
<dbReference type="Pfam" id="PF07726">
    <property type="entry name" value="AAA_3"/>
    <property type="match status" value="1"/>
</dbReference>
<proteinExistence type="inferred from homology"/>
<dbReference type="PANTHER" id="PTHR42759">
    <property type="entry name" value="MOXR FAMILY PROTEIN"/>
    <property type="match status" value="1"/>
</dbReference>
<comment type="caution">
    <text evidence="6">The sequence shown here is derived from an EMBL/GenBank/DDBJ whole genome shotgun (WGS) entry which is preliminary data.</text>
</comment>
<reference evidence="6 7" key="1">
    <citation type="journal article" date="2014" name="Nature">
        <title>An environmental bacterial taxon with a large and distinct metabolic repertoire.</title>
        <authorList>
            <person name="Wilson M.C."/>
            <person name="Mori T."/>
            <person name="Ruckert C."/>
            <person name="Uria A.R."/>
            <person name="Helf M.J."/>
            <person name="Takada K."/>
            <person name="Gernert C."/>
            <person name="Steffens U.A."/>
            <person name="Heycke N."/>
            <person name="Schmitt S."/>
            <person name="Rinke C."/>
            <person name="Helfrich E.J."/>
            <person name="Brachmann A.O."/>
            <person name="Gurgui C."/>
            <person name="Wakimoto T."/>
            <person name="Kracht M."/>
            <person name="Crusemann M."/>
            <person name="Hentschel U."/>
            <person name="Abe I."/>
            <person name="Matsunaga S."/>
            <person name="Kalinowski J."/>
            <person name="Takeyama H."/>
            <person name="Piel J."/>
        </authorList>
    </citation>
    <scope>NUCLEOTIDE SEQUENCE [LARGE SCALE GENOMIC DNA]</scope>
    <source>
        <strain evidence="7">TSY1</strain>
    </source>
</reference>
<dbReference type="HOGENOM" id="CLU_034716_2_0_7"/>
<evidence type="ECO:0000256" key="3">
    <source>
        <dbReference type="ARBA" id="ARBA00061607"/>
    </source>
</evidence>
<evidence type="ECO:0000259" key="4">
    <source>
        <dbReference type="Pfam" id="PF07726"/>
    </source>
</evidence>
<dbReference type="InterPro" id="IPR011703">
    <property type="entry name" value="ATPase_AAA-3"/>
</dbReference>
<gene>
    <name evidence="6" type="ORF">ETSY1_17495</name>
</gene>
<evidence type="ECO:0000256" key="1">
    <source>
        <dbReference type="ARBA" id="ARBA00022741"/>
    </source>
</evidence>
<comment type="similarity">
    <text evidence="3">Belongs to the MoxR family.</text>
</comment>
<dbReference type="SUPFAM" id="SSF52540">
    <property type="entry name" value="P-loop containing nucleoside triphosphate hydrolases"/>
    <property type="match status" value="1"/>
</dbReference>
<dbReference type="EMBL" id="AZHW01000521">
    <property type="protein sequence ID" value="ETW98777.1"/>
    <property type="molecule type" value="Genomic_DNA"/>
</dbReference>
<dbReference type="InterPro" id="IPR027417">
    <property type="entry name" value="P-loop_NTPase"/>
</dbReference>
<dbReference type="GO" id="GO:0005524">
    <property type="term" value="F:ATP binding"/>
    <property type="evidence" value="ECO:0007669"/>
    <property type="project" value="UniProtKB-KW"/>
</dbReference>
<dbReference type="InterPro" id="IPR050764">
    <property type="entry name" value="CbbQ/NirQ/NorQ/GpvN"/>
</dbReference>
<keyword evidence="1" id="KW-0547">Nucleotide-binding</keyword>
<dbReference type="GO" id="GO:0016887">
    <property type="term" value="F:ATP hydrolysis activity"/>
    <property type="evidence" value="ECO:0007669"/>
    <property type="project" value="InterPro"/>
</dbReference>
<dbReference type="AlphaFoldDB" id="W4LLE7"/>
<dbReference type="Gene3D" id="3.40.50.300">
    <property type="entry name" value="P-loop containing nucleotide triphosphate hydrolases"/>
    <property type="match status" value="1"/>
</dbReference>
<evidence type="ECO:0000256" key="2">
    <source>
        <dbReference type="ARBA" id="ARBA00022840"/>
    </source>
</evidence>
<keyword evidence="2" id="KW-0067">ATP-binding</keyword>
<keyword evidence="7" id="KW-1185">Reference proteome</keyword>
<dbReference type="FunFam" id="3.40.50.300:FF:000640">
    <property type="entry name" value="MoxR family ATPase"/>
    <property type="match status" value="1"/>
</dbReference>
<name>W4LLE7_ENTF1</name>
<evidence type="ECO:0000313" key="6">
    <source>
        <dbReference type="EMBL" id="ETW98777.1"/>
    </source>
</evidence>
<sequence>MTVLESFTNLRMRLQAGMVGQEQVIQSLLVGLLSNGHILLEGAPGLAKTRIARMLATSFEGEFKRIQFTPDLLPSDLTGSAIYDQREHRFDFQKGPLFSNFVLADEINRSPAKVQSALLEAMEERQITSGLESYLLEQPFFVIATQNPIEHDGTWELPQAQLDRFLLHVVVDYPAMEAEREILDLVMLEAVQDEEIGRLEELPKPIPKYMLAKARRSVLNVHVSPLIRDYIVRLIAGTRNDPEPIEGVGEHLSHPISPRGSIALARTAQALAWLEGRDHVLPDDVKALASNVLRHRMGLSYRAEADGVHPDAIINTLLDQIHVV</sequence>
<accession>W4LLE7</accession>
<dbReference type="Gene3D" id="1.10.8.80">
    <property type="entry name" value="Magnesium chelatase subunit I, C-Terminal domain"/>
    <property type="match status" value="1"/>
</dbReference>
<feature type="domain" description="ATPase AAA-3" evidence="4">
    <location>
        <begin position="37"/>
        <end position="167"/>
    </location>
</feature>
<dbReference type="PATRIC" id="fig|1429438.4.peg.3428"/>
<protein>
    <submittedName>
        <fullName evidence="6">ATPase AAA</fullName>
    </submittedName>
</protein>
<dbReference type="Pfam" id="PF17863">
    <property type="entry name" value="AAA_lid_2"/>
    <property type="match status" value="1"/>
</dbReference>
<evidence type="ECO:0000259" key="5">
    <source>
        <dbReference type="Pfam" id="PF17863"/>
    </source>
</evidence>